<keyword evidence="3" id="KW-1185">Reference proteome</keyword>
<dbReference type="Proteomes" id="UP000800093">
    <property type="component" value="Unassembled WGS sequence"/>
</dbReference>
<dbReference type="CDD" id="cd00195">
    <property type="entry name" value="UBCc_UEV"/>
    <property type="match status" value="1"/>
</dbReference>
<dbReference type="OrthoDB" id="9978460at2759"/>
<dbReference type="EMBL" id="ML986642">
    <property type="protein sequence ID" value="KAF2262261.1"/>
    <property type="molecule type" value="Genomic_DNA"/>
</dbReference>
<proteinExistence type="predicted"/>
<dbReference type="PROSITE" id="PS50127">
    <property type="entry name" value="UBC_2"/>
    <property type="match status" value="1"/>
</dbReference>
<reference evidence="3" key="1">
    <citation type="journal article" date="2020" name="Stud. Mycol.">
        <title>101 Dothideomycetes genomes: A test case for predicting lifestyles and emergence of pathogens.</title>
        <authorList>
            <person name="Haridas S."/>
            <person name="Albert R."/>
            <person name="Binder M."/>
            <person name="Bloem J."/>
            <person name="LaButti K."/>
            <person name="Salamov A."/>
            <person name="Andreopoulos B."/>
            <person name="Baker S."/>
            <person name="Barry K."/>
            <person name="Bills G."/>
            <person name="Bluhm B."/>
            <person name="Cannon C."/>
            <person name="Castanera R."/>
            <person name="Culley D."/>
            <person name="Daum C."/>
            <person name="Ezra D."/>
            <person name="Gonzalez J."/>
            <person name="Henrissat B."/>
            <person name="Kuo A."/>
            <person name="Liang C."/>
            <person name="Lipzen A."/>
            <person name="Lutzoni F."/>
            <person name="Magnuson J."/>
            <person name="Mondo S."/>
            <person name="Nolan M."/>
            <person name="Ohm R."/>
            <person name="Pangilinan J."/>
            <person name="Park H.-J."/>
            <person name="Ramirez L."/>
            <person name="Alfaro M."/>
            <person name="Sun H."/>
            <person name="Tritt A."/>
            <person name="Yoshinaga Y."/>
            <person name="Zwiers L.-H."/>
            <person name="Turgeon B."/>
            <person name="Goodwin S."/>
            <person name="Spatafora J."/>
            <person name="Crous P."/>
            <person name="Grigoriev I."/>
        </authorList>
    </citation>
    <scope>NUCLEOTIDE SEQUENCE [LARGE SCALE GENOMIC DNA]</scope>
    <source>
        <strain evidence="3">CBS 304.66</strain>
    </source>
</reference>
<dbReference type="InterPro" id="IPR016135">
    <property type="entry name" value="UBQ-conjugating_enzyme/RWD"/>
</dbReference>
<dbReference type="AlphaFoldDB" id="A0A9P4K556"/>
<evidence type="ECO:0000313" key="2">
    <source>
        <dbReference type="EMBL" id="KAF2262261.1"/>
    </source>
</evidence>
<accession>A0A9P4K556</accession>
<organism evidence="2 3">
    <name type="scientific">Lojkania enalia</name>
    <dbReference type="NCBI Taxonomy" id="147567"/>
    <lineage>
        <taxon>Eukaryota</taxon>
        <taxon>Fungi</taxon>
        <taxon>Dikarya</taxon>
        <taxon>Ascomycota</taxon>
        <taxon>Pezizomycotina</taxon>
        <taxon>Dothideomycetes</taxon>
        <taxon>Pleosporomycetidae</taxon>
        <taxon>Pleosporales</taxon>
        <taxon>Pleosporales incertae sedis</taxon>
        <taxon>Lojkania</taxon>
    </lineage>
</organism>
<dbReference type="InterPro" id="IPR000608">
    <property type="entry name" value="UBC"/>
</dbReference>
<feature type="non-terminal residue" evidence="2">
    <location>
        <position position="65"/>
    </location>
</feature>
<sequence length="65" mass="7163">IAISNDYPMAPPSVRMMTKAYHPNIDPAGRICNSALSLDMKNTDWTAAYNLHHVLIVVANLLTNP</sequence>
<dbReference type="SUPFAM" id="SSF54495">
    <property type="entry name" value="UBC-like"/>
    <property type="match status" value="1"/>
</dbReference>
<comment type="caution">
    <text evidence="2">The sequence shown here is derived from an EMBL/GenBank/DDBJ whole genome shotgun (WGS) entry which is preliminary data.</text>
</comment>
<protein>
    <submittedName>
        <fullName evidence="2">UBC-like protein</fullName>
    </submittedName>
</protein>
<dbReference type="PANTHER" id="PTHR24068">
    <property type="entry name" value="UBIQUITIN-CONJUGATING ENZYME E2"/>
    <property type="match status" value="1"/>
</dbReference>
<dbReference type="Gene3D" id="3.10.110.10">
    <property type="entry name" value="Ubiquitin Conjugating Enzyme"/>
    <property type="match status" value="1"/>
</dbReference>
<feature type="non-terminal residue" evidence="2">
    <location>
        <position position="1"/>
    </location>
</feature>
<feature type="domain" description="UBC core" evidence="1">
    <location>
        <begin position="1"/>
        <end position="65"/>
    </location>
</feature>
<name>A0A9P4K556_9PLEO</name>
<dbReference type="Pfam" id="PF00179">
    <property type="entry name" value="UQ_con"/>
    <property type="match status" value="1"/>
</dbReference>
<evidence type="ECO:0000259" key="1">
    <source>
        <dbReference type="PROSITE" id="PS50127"/>
    </source>
</evidence>
<gene>
    <name evidence="2" type="ORF">CC78DRAFT_434000</name>
</gene>
<evidence type="ECO:0000313" key="3">
    <source>
        <dbReference type="Proteomes" id="UP000800093"/>
    </source>
</evidence>